<evidence type="ECO:0000313" key="2">
    <source>
        <dbReference type="EMBL" id="MBC5630969.1"/>
    </source>
</evidence>
<dbReference type="CDD" id="cd03801">
    <property type="entry name" value="GT4_PimA-like"/>
    <property type="match status" value="1"/>
</dbReference>
<evidence type="ECO:0000313" key="3">
    <source>
        <dbReference type="Proteomes" id="UP000596929"/>
    </source>
</evidence>
<dbReference type="SUPFAM" id="SSF53756">
    <property type="entry name" value="UDP-Glycosyltransferase/glycogen phosphorylase"/>
    <property type="match status" value="1"/>
</dbReference>
<proteinExistence type="predicted"/>
<protein>
    <submittedName>
        <fullName evidence="2">Glycosyltransferase family 4 protein</fullName>
    </submittedName>
</protein>
<dbReference type="RefSeq" id="WP_186861098.1">
    <property type="nucleotide sequence ID" value="NZ_JACOOO010000047.1"/>
</dbReference>
<accession>A0ABR7DHS6</accession>
<dbReference type="InterPro" id="IPR028098">
    <property type="entry name" value="Glyco_trans_4-like_N"/>
</dbReference>
<dbReference type="Gene3D" id="3.40.50.2000">
    <property type="entry name" value="Glycogen Phosphorylase B"/>
    <property type="match status" value="2"/>
</dbReference>
<evidence type="ECO:0000259" key="1">
    <source>
        <dbReference type="Pfam" id="PF13439"/>
    </source>
</evidence>
<name>A0ABR7DHS6_9CLOT</name>
<dbReference type="InterPro" id="IPR050194">
    <property type="entry name" value="Glycosyltransferase_grp1"/>
</dbReference>
<feature type="domain" description="Glycosyltransferase subfamily 4-like N-terminal" evidence="1">
    <location>
        <begin position="15"/>
        <end position="171"/>
    </location>
</feature>
<sequence>MKRISIIMSSFYPKIGGSEKQLQLISEKLIEKGYEVEVVTRKYTGLEKAEYVGNIKVRRIGIMKFNKGAEKISFCINSILYYLINFKSKPDIIIASQTGIAARVAIFIKGIFNCKVLVRIAGGELKKFESNKSKFSRKFKNVDKFIVLSEDMKKTMENLNEKRVEKITNAVVKQVNIDSNIGRYVLFCGRIEKVKGLDLLLESWRQMQKAGVDIPLVIVGDGSLKKELEDEYSDLRSVKWIGEDKNTSKYYKNARLLINTSEYEGISNTILEAQSYGIPVIASNVGGNKDLISNYKNGILFERDPNDVINTICEIYFNEKRILDMKSNSLEYIKNHYIENIIGKYIKQFN</sequence>
<organism evidence="2 3">
    <name type="scientific">Clostridium hominis</name>
    <dbReference type="NCBI Taxonomy" id="2763036"/>
    <lineage>
        <taxon>Bacteria</taxon>
        <taxon>Bacillati</taxon>
        <taxon>Bacillota</taxon>
        <taxon>Clostridia</taxon>
        <taxon>Eubacteriales</taxon>
        <taxon>Clostridiaceae</taxon>
        <taxon>Clostridium</taxon>
    </lineage>
</organism>
<dbReference type="Pfam" id="PF13439">
    <property type="entry name" value="Glyco_transf_4"/>
    <property type="match status" value="1"/>
</dbReference>
<dbReference type="PANTHER" id="PTHR45947">
    <property type="entry name" value="SULFOQUINOVOSYL TRANSFERASE SQD2"/>
    <property type="match status" value="1"/>
</dbReference>
<reference evidence="2 3" key="1">
    <citation type="submission" date="2020-08" db="EMBL/GenBank/DDBJ databases">
        <title>Genome public.</title>
        <authorList>
            <person name="Liu C."/>
            <person name="Sun Q."/>
        </authorList>
    </citation>
    <scope>NUCLEOTIDE SEQUENCE [LARGE SCALE GENOMIC DNA]</scope>
    <source>
        <strain evidence="2 3">NSJ-6</strain>
    </source>
</reference>
<keyword evidence="3" id="KW-1185">Reference proteome</keyword>
<comment type="caution">
    <text evidence="2">The sequence shown here is derived from an EMBL/GenBank/DDBJ whole genome shotgun (WGS) entry which is preliminary data.</text>
</comment>
<gene>
    <name evidence="2" type="ORF">H8S20_19255</name>
</gene>
<dbReference type="Proteomes" id="UP000596929">
    <property type="component" value="Unassembled WGS sequence"/>
</dbReference>
<dbReference type="EMBL" id="JACOOO010000047">
    <property type="protein sequence ID" value="MBC5630969.1"/>
    <property type="molecule type" value="Genomic_DNA"/>
</dbReference>
<dbReference type="PANTHER" id="PTHR45947:SF3">
    <property type="entry name" value="SULFOQUINOVOSYL TRANSFERASE SQD2"/>
    <property type="match status" value="1"/>
</dbReference>
<dbReference type="Pfam" id="PF13692">
    <property type="entry name" value="Glyco_trans_1_4"/>
    <property type="match status" value="1"/>
</dbReference>